<evidence type="ECO:0000259" key="2">
    <source>
        <dbReference type="Pfam" id="PF02517"/>
    </source>
</evidence>
<feature type="transmembrane region" description="Helical" evidence="1">
    <location>
        <begin position="71"/>
        <end position="98"/>
    </location>
</feature>
<reference evidence="3" key="1">
    <citation type="submission" date="2022-10" db="EMBL/GenBank/DDBJ databases">
        <title>Whole-Genome Sequencing of Brachybacterium huguangmaarense BRM-3, Isolated from Betula schmidtii.</title>
        <authorList>
            <person name="Haam D."/>
        </authorList>
    </citation>
    <scope>NUCLEOTIDE SEQUENCE</scope>
    <source>
        <strain evidence="3">BRM-3</strain>
    </source>
</reference>
<keyword evidence="4" id="KW-1185">Reference proteome</keyword>
<dbReference type="EMBL" id="CP107020">
    <property type="protein sequence ID" value="UYG18216.1"/>
    <property type="molecule type" value="Genomic_DNA"/>
</dbReference>
<keyword evidence="3" id="KW-0482">Metalloprotease</keyword>
<dbReference type="Pfam" id="PF02517">
    <property type="entry name" value="Rce1-like"/>
    <property type="match status" value="1"/>
</dbReference>
<keyword evidence="1" id="KW-0472">Membrane</keyword>
<accession>A0ABY6G4R2</accession>
<dbReference type="Proteomes" id="UP001164305">
    <property type="component" value="Chromosome"/>
</dbReference>
<protein>
    <submittedName>
        <fullName evidence="3">CPBP family intramembrane metalloprotease</fullName>
    </submittedName>
</protein>
<feature type="domain" description="CAAX prenyl protease 2/Lysostaphin resistance protein A-like" evidence="2">
    <location>
        <begin position="158"/>
        <end position="249"/>
    </location>
</feature>
<evidence type="ECO:0000256" key="1">
    <source>
        <dbReference type="SAM" id="Phobius"/>
    </source>
</evidence>
<organism evidence="3 4">
    <name type="scientific">Brachybacterium huguangmaarense</name>
    <dbReference type="NCBI Taxonomy" id="1652028"/>
    <lineage>
        <taxon>Bacteria</taxon>
        <taxon>Bacillati</taxon>
        <taxon>Actinomycetota</taxon>
        <taxon>Actinomycetes</taxon>
        <taxon>Micrococcales</taxon>
        <taxon>Dermabacteraceae</taxon>
        <taxon>Brachybacterium</taxon>
    </lineage>
</organism>
<gene>
    <name evidence="3" type="ORF">BRM3_06235</name>
</gene>
<keyword evidence="3" id="KW-0645">Protease</keyword>
<keyword evidence="3" id="KW-0378">Hydrolase</keyword>
<feature type="transmembrane region" description="Helical" evidence="1">
    <location>
        <begin position="238"/>
        <end position="258"/>
    </location>
</feature>
<keyword evidence="1" id="KW-1133">Transmembrane helix</keyword>
<name>A0ABY6G4R2_9MICO</name>
<feature type="transmembrane region" description="Helical" evidence="1">
    <location>
        <begin position="119"/>
        <end position="139"/>
    </location>
</feature>
<keyword evidence="1" id="KW-0812">Transmembrane</keyword>
<evidence type="ECO:0000313" key="3">
    <source>
        <dbReference type="EMBL" id="UYG18216.1"/>
    </source>
</evidence>
<sequence length="264" mass="28187">MPAAPPSVPPIESPRARTLVRAEIVIVLALSLGQSAVYAILALADALSRGPLRHQTTSLNTSQSPRPWFDFAYQLVGIAVTLTPAALAVLLLAMSGLAAWETLGLARARGGRRRLVRDLGWGALLAASIGIPGLAIYYAGRAIGATVEVVPAALGEYWWTVPVLILQAIKNAVIEEVIAVGYLTVRLEQLGWGPRRIVAVSALLRGSYHLYQGIGPGIANALMGVVFAEFFRRTRRTMPLIVAHTLLDVVAFVGYALLKNVIGL</sequence>
<dbReference type="InterPro" id="IPR003675">
    <property type="entry name" value="Rce1/LyrA-like_dom"/>
</dbReference>
<feature type="transmembrane region" description="Helical" evidence="1">
    <location>
        <begin position="24"/>
        <end position="44"/>
    </location>
</feature>
<proteinExistence type="predicted"/>
<evidence type="ECO:0000313" key="4">
    <source>
        <dbReference type="Proteomes" id="UP001164305"/>
    </source>
</evidence>
<feature type="transmembrane region" description="Helical" evidence="1">
    <location>
        <begin position="210"/>
        <end position="231"/>
    </location>
</feature>
<dbReference type="GO" id="GO:0008237">
    <property type="term" value="F:metallopeptidase activity"/>
    <property type="evidence" value="ECO:0007669"/>
    <property type="project" value="UniProtKB-KW"/>
</dbReference>